<name>A0A8B4QDF3_9BACL</name>
<dbReference type="Proteomes" id="UP000254330">
    <property type="component" value="Unassembled WGS sequence"/>
</dbReference>
<organism evidence="2 4">
    <name type="scientific">Kurthia zopfii</name>
    <dbReference type="NCBI Taxonomy" id="1650"/>
    <lineage>
        <taxon>Bacteria</taxon>
        <taxon>Bacillati</taxon>
        <taxon>Bacillota</taxon>
        <taxon>Bacilli</taxon>
        <taxon>Bacillales</taxon>
        <taxon>Caryophanaceae</taxon>
        <taxon>Kurthia</taxon>
    </lineage>
</organism>
<reference evidence="3 5" key="2">
    <citation type="submission" date="2019-03" db="EMBL/GenBank/DDBJ databases">
        <title>Genomic Encyclopedia of Type Strains, Phase IV (KMG-IV): sequencing the most valuable type-strain genomes for metagenomic binning, comparative biology and taxonomic classification.</title>
        <authorList>
            <person name="Goeker M."/>
        </authorList>
    </citation>
    <scope>NUCLEOTIDE SEQUENCE [LARGE SCALE GENOMIC DNA]</scope>
    <source>
        <strain evidence="3 5">DSM 20580</strain>
    </source>
</reference>
<keyword evidence="1" id="KW-0472">Membrane</keyword>
<keyword evidence="1" id="KW-1133">Transmembrane helix</keyword>
<sequence length="46" mass="5029">MGLYVVTIIGYMAAILGVGALFVHYLRVGLDSKQSEIVDPKPTTKY</sequence>
<accession>A0A8B4QDF3</accession>
<comment type="caution">
    <text evidence="2">The sequence shown here is derived from an EMBL/GenBank/DDBJ whole genome shotgun (WGS) entry which is preliminary data.</text>
</comment>
<reference evidence="2 4" key="1">
    <citation type="submission" date="2018-06" db="EMBL/GenBank/DDBJ databases">
        <authorList>
            <consortium name="Pathogen Informatics"/>
            <person name="Doyle S."/>
        </authorList>
    </citation>
    <scope>NUCLEOTIDE SEQUENCE [LARGE SCALE GENOMIC DNA]</scope>
    <source>
        <strain evidence="2 4">NCTC10597</strain>
    </source>
</reference>
<evidence type="ECO:0000313" key="3">
    <source>
        <dbReference type="EMBL" id="TDR38809.1"/>
    </source>
</evidence>
<keyword evidence="5" id="KW-1185">Reference proteome</keyword>
<evidence type="ECO:0000313" key="4">
    <source>
        <dbReference type="Proteomes" id="UP000254330"/>
    </source>
</evidence>
<feature type="transmembrane region" description="Helical" evidence="1">
    <location>
        <begin position="6"/>
        <end position="26"/>
    </location>
</feature>
<dbReference type="AlphaFoldDB" id="A0A8B4QDF3"/>
<protein>
    <submittedName>
        <fullName evidence="2">Uncharacterized protein</fullName>
    </submittedName>
</protein>
<dbReference type="EMBL" id="UGNP01000001">
    <property type="protein sequence ID" value="STX10715.1"/>
    <property type="molecule type" value="Genomic_DNA"/>
</dbReference>
<dbReference type="Proteomes" id="UP000294641">
    <property type="component" value="Unassembled WGS sequence"/>
</dbReference>
<dbReference type="RefSeq" id="WP_166636096.1">
    <property type="nucleotide sequence ID" value="NZ_BJUE01000035.1"/>
</dbReference>
<gene>
    <name evidence="3" type="ORF">DFR61_11428</name>
    <name evidence="2" type="ORF">NCTC10597_02486</name>
</gene>
<evidence type="ECO:0000313" key="5">
    <source>
        <dbReference type="Proteomes" id="UP000294641"/>
    </source>
</evidence>
<proteinExistence type="predicted"/>
<dbReference type="EMBL" id="SNZG01000014">
    <property type="protein sequence ID" value="TDR38809.1"/>
    <property type="molecule type" value="Genomic_DNA"/>
</dbReference>
<keyword evidence="1" id="KW-0812">Transmembrane</keyword>
<evidence type="ECO:0000256" key="1">
    <source>
        <dbReference type="SAM" id="Phobius"/>
    </source>
</evidence>
<evidence type="ECO:0000313" key="2">
    <source>
        <dbReference type="EMBL" id="STX10715.1"/>
    </source>
</evidence>